<evidence type="ECO:0000313" key="1">
    <source>
        <dbReference type="EMBL" id="ONI13094.1"/>
    </source>
</evidence>
<gene>
    <name evidence="1" type="ORF">PRUPE_4G202000</name>
</gene>
<name>A0A251PNG1_PRUPE</name>
<reference evidence="1 2" key="1">
    <citation type="journal article" date="2013" name="Nat. Genet.">
        <title>The high-quality draft genome of peach (Prunus persica) identifies unique patterns of genetic diversity, domestication and genome evolution.</title>
        <authorList>
            <consortium name="International Peach Genome Initiative"/>
            <person name="Verde I."/>
            <person name="Abbott A.G."/>
            <person name="Scalabrin S."/>
            <person name="Jung S."/>
            <person name="Shu S."/>
            <person name="Marroni F."/>
            <person name="Zhebentyayeva T."/>
            <person name="Dettori M.T."/>
            <person name="Grimwood J."/>
            <person name="Cattonaro F."/>
            <person name="Zuccolo A."/>
            <person name="Rossini L."/>
            <person name="Jenkins J."/>
            <person name="Vendramin E."/>
            <person name="Meisel L.A."/>
            <person name="Decroocq V."/>
            <person name="Sosinski B."/>
            <person name="Prochnik S."/>
            <person name="Mitros T."/>
            <person name="Policriti A."/>
            <person name="Cipriani G."/>
            <person name="Dondini L."/>
            <person name="Ficklin S."/>
            <person name="Goodstein D.M."/>
            <person name="Xuan P."/>
            <person name="Del Fabbro C."/>
            <person name="Aramini V."/>
            <person name="Copetti D."/>
            <person name="Gonzalez S."/>
            <person name="Horner D.S."/>
            <person name="Falchi R."/>
            <person name="Lucas S."/>
            <person name="Mica E."/>
            <person name="Maldonado J."/>
            <person name="Lazzari B."/>
            <person name="Bielenberg D."/>
            <person name="Pirona R."/>
            <person name="Miculan M."/>
            <person name="Barakat A."/>
            <person name="Testolin R."/>
            <person name="Stella A."/>
            <person name="Tartarini S."/>
            <person name="Tonutti P."/>
            <person name="Arus P."/>
            <person name="Orellana A."/>
            <person name="Wells C."/>
            <person name="Main D."/>
            <person name="Vizzotto G."/>
            <person name="Silva H."/>
            <person name="Salamini F."/>
            <person name="Schmutz J."/>
            <person name="Morgante M."/>
            <person name="Rokhsar D.S."/>
        </authorList>
    </citation>
    <scope>NUCLEOTIDE SEQUENCE [LARGE SCALE GENOMIC DNA]</scope>
    <source>
        <strain evidence="2">cv. Nemared</strain>
    </source>
</reference>
<dbReference type="Gramene" id="ONI13094">
    <property type="protein sequence ID" value="ONI13094"/>
    <property type="gene ID" value="PRUPE_4G202000"/>
</dbReference>
<evidence type="ECO:0000313" key="2">
    <source>
        <dbReference type="Proteomes" id="UP000006882"/>
    </source>
</evidence>
<keyword evidence="2" id="KW-1185">Reference proteome</keyword>
<organism evidence="1 2">
    <name type="scientific">Prunus persica</name>
    <name type="common">Peach</name>
    <name type="synonym">Amygdalus persica</name>
    <dbReference type="NCBI Taxonomy" id="3760"/>
    <lineage>
        <taxon>Eukaryota</taxon>
        <taxon>Viridiplantae</taxon>
        <taxon>Streptophyta</taxon>
        <taxon>Embryophyta</taxon>
        <taxon>Tracheophyta</taxon>
        <taxon>Spermatophyta</taxon>
        <taxon>Magnoliopsida</taxon>
        <taxon>eudicotyledons</taxon>
        <taxon>Gunneridae</taxon>
        <taxon>Pentapetalae</taxon>
        <taxon>rosids</taxon>
        <taxon>fabids</taxon>
        <taxon>Rosales</taxon>
        <taxon>Rosaceae</taxon>
        <taxon>Amygdaloideae</taxon>
        <taxon>Amygdaleae</taxon>
        <taxon>Prunus</taxon>
    </lineage>
</organism>
<accession>A0A251PNG1</accession>
<dbReference type="Proteomes" id="UP000006882">
    <property type="component" value="Chromosome G4"/>
</dbReference>
<sequence length="116" mass="13426">MLKNSQIKLLSPSSITCGNNNRLHKQFSSSIDSFCILFQVKSFTCKIFRQNLHSRKFWQLKYSTWYSTFNLHLTVCTIKVTNSRKIQLLYPPFHNGKVKLSLSTQVATSIVGYTIM</sequence>
<protein>
    <submittedName>
        <fullName evidence="1">Uncharacterized protein</fullName>
    </submittedName>
</protein>
<proteinExistence type="predicted"/>
<dbReference type="AlphaFoldDB" id="A0A251PNG1"/>
<dbReference type="EMBL" id="CM007654">
    <property type="protein sequence ID" value="ONI13094.1"/>
    <property type="molecule type" value="Genomic_DNA"/>
</dbReference>